<dbReference type="HAMAP" id="MF_01547">
    <property type="entry name" value="RNA_methyltr_E"/>
    <property type="match status" value="1"/>
</dbReference>
<dbReference type="InterPro" id="IPR028589">
    <property type="entry name" value="SPB1-like"/>
</dbReference>
<dbReference type="InterPro" id="IPR029063">
    <property type="entry name" value="SAM-dependent_MTases_sf"/>
</dbReference>
<comment type="similarity">
    <text evidence="8">Belongs to the class I-like SAM-binding methyltransferase superfamily. RNA methyltransferase RlmE family. SPB1 subfamily.</text>
</comment>
<dbReference type="GO" id="GO:0008650">
    <property type="term" value="F:rRNA (uridine-2'-O-)-methyltransferase activity"/>
    <property type="evidence" value="ECO:0007669"/>
    <property type="project" value="TreeGrafter"/>
</dbReference>
<evidence type="ECO:0000259" key="12">
    <source>
        <dbReference type="Pfam" id="PF11861"/>
    </source>
</evidence>
<dbReference type="GO" id="GO:0000463">
    <property type="term" value="P:maturation of LSU-rRNA from tricistronic rRNA transcript (SSU-rRNA, 5.8S rRNA, LSU-rRNA)"/>
    <property type="evidence" value="ECO:0007669"/>
    <property type="project" value="TreeGrafter"/>
</dbReference>
<feature type="domain" description="DUF3381" evidence="12">
    <location>
        <begin position="311"/>
        <end position="407"/>
    </location>
</feature>
<feature type="binding site" evidence="8">
    <location>
        <position position="76"/>
    </location>
    <ligand>
        <name>S-adenosyl-L-methionine</name>
        <dbReference type="ChEBI" id="CHEBI:59789"/>
    </ligand>
</feature>
<feature type="binding site" evidence="8">
    <location>
        <position position="117"/>
    </location>
    <ligand>
        <name>S-adenosyl-L-methionine</name>
        <dbReference type="ChEBI" id="CHEBI:59789"/>
    </ligand>
</feature>
<feature type="binding site" evidence="8">
    <location>
        <position position="56"/>
    </location>
    <ligand>
        <name>S-adenosyl-L-methionine</name>
        <dbReference type="ChEBI" id="CHEBI:59789"/>
    </ligand>
</feature>
<keyword evidence="8" id="KW-0175">Coiled coil</keyword>
<dbReference type="GO" id="GO:0000466">
    <property type="term" value="P:maturation of 5.8S rRNA from tricistronic rRNA transcript (SSU-rRNA, 5.8S rRNA, LSU-rRNA)"/>
    <property type="evidence" value="ECO:0007669"/>
    <property type="project" value="TreeGrafter"/>
</dbReference>
<feature type="domain" description="Ribosomal RNA methyltransferase SPB1-like C-terminal" evidence="11">
    <location>
        <begin position="557"/>
        <end position="747"/>
    </location>
</feature>
<comment type="subunit">
    <text evidence="8">Interacts with NIP7.</text>
</comment>
<dbReference type="Pfam" id="PF01728">
    <property type="entry name" value="FtsJ"/>
    <property type="match status" value="1"/>
</dbReference>
<proteinExistence type="inferred from homology"/>
<dbReference type="GO" id="GO:0005730">
    <property type="term" value="C:nucleolus"/>
    <property type="evidence" value="ECO:0007669"/>
    <property type="project" value="UniProtKB-SubCell"/>
</dbReference>
<dbReference type="GO" id="GO:0030688">
    <property type="term" value="C:preribosome, small subunit precursor"/>
    <property type="evidence" value="ECO:0007669"/>
    <property type="project" value="UniProtKB-UniRule"/>
</dbReference>
<feature type="coiled-coil region" evidence="8">
    <location>
        <begin position="647"/>
        <end position="674"/>
    </location>
</feature>
<feature type="region of interest" description="Disordered" evidence="9">
    <location>
        <begin position="342"/>
        <end position="372"/>
    </location>
</feature>
<dbReference type="PANTHER" id="PTHR10920">
    <property type="entry name" value="RIBOSOMAL RNA METHYLTRANSFERASE"/>
    <property type="match status" value="1"/>
</dbReference>
<dbReference type="GO" id="GO:0030687">
    <property type="term" value="C:preribosome, large subunit precursor"/>
    <property type="evidence" value="ECO:0007669"/>
    <property type="project" value="TreeGrafter"/>
</dbReference>
<dbReference type="EC" id="2.1.1.-" evidence="8"/>
<evidence type="ECO:0000256" key="3">
    <source>
        <dbReference type="ARBA" id="ARBA00022552"/>
    </source>
</evidence>
<dbReference type="PANTHER" id="PTHR10920:SF13">
    <property type="entry name" value="PRE-RRNA 2'-O-RIBOSE RNA METHYLTRANSFERASE FTSJ3"/>
    <property type="match status" value="1"/>
</dbReference>
<protein>
    <recommendedName>
        <fullName evidence="8">pre-rRNA processing protein FTSJ3</fullName>
        <ecNumber evidence="8">2.1.1.-</ecNumber>
    </recommendedName>
    <alternativeName>
        <fullName evidence="8">2'-O-ribose RNA methyltransferase SPB1 homolog</fullName>
    </alternativeName>
    <alternativeName>
        <fullName evidence="8">Protein ftsJ homolog 3</fullName>
    </alternativeName>
    <alternativeName>
        <fullName evidence="8">Putative rRNA methyltransferase 3</fullName>
    </alternativeName>
</protein>
<comment type="catalytic activity">
    <reaction evidence="8">
        <text>a ribonucleotide in rRNA + S-adenosyl-L-methionine = a 2'-O-methylribonucleotide in rRNA + S-adenosyl-L-homocysteine + H(+)</text>
        <dbReference type="Rhea" id="RHEA:48628"/>
        <dbReference type="Rhea" id="RHEA-COMP:12164"/>
        <dbReference type="Rhea" id="RHEA-COMP:12165"/>
        <dbReference type="ChEBI" id="CHEBI:15378"/>
        <dbReference type="ChEBI" id="CHEBI:57856"/>
        <dbReference type="ChEBI" id="CHEBI:59789"/>
        <dbReference type="ChEBI" id="CHEBI:90675"/>
        <dbReference type="ChEBI" id="CHEBI:90676"/>
    </reaction>
</comment>
<organism evidence="13 14">
    <name type="scientific">Oncorhynchus kisutch</name>
    <name type="common">Coho salmon</name>
    <name type="synonym">Salmo kisutch</name>
    <dbReference type="NCBI Taxonomy" id="8019"/>
    <lineage>
        <taxon>Eukaryota</taxon>
        <taxon>Metazoa</taxon>
        <taxon>Chordata</taxon>
        <taxon>Craniata</taxon>
        <taxon>Vertebrata</taxon>
        <taxon>Euteleostomi</taxon>
        <taxon>Actinopterygii</taxon>
        <taxon>Neopterygii</taxon>
        <taxon>Teleostei</taxon>
        <taxon>Protacanthopterygii</taxon>
        <taxon>Salmoniformes</taxon>
        <taxon>Salmonidae</taxon>
        <taxon>Salmoninae</taxon>
        <taxon>Oncorhynchus</taxon>
    </lineage>
</organism>
<feature type="domain" description="DUF3381" evidence="12">
    <location>
        <begin position="234"/>
        <end position="272"/>
    </location>
</feature>
<keyword evidence="6 8" id="KW-0949">S-adenosyl-L-methionine</keyword>
<evidence type="ECO:0000256" key="1">
    <source>
        <dbReference type="ARBA" id="ARBA00004604"/>
    </source>
</evidence>
<dbReference type="AlphaFoldDB" id="A0A8C7K639"/>
<dbReference type="Gene3D" id="3.40.50.150">
    <property type="entry name" value="Vaccinia Virus protein VP39"/>
    <property type="match status" value="1"/>
</dbReference>
<keyword evidence="5 8" id="KW-0808">Transferase</keyword>
<evidence type="ECO:0000256" key="4">
    <source>
        <dbReference type="ARBA" id="ARBA00022603"/>
    </source>
</evidence>
<dbReference type="InterPro" id="IPR002877">
    <property type="entry name" value="RNA_MeTrfase_FtsJ_dom"/>
</dbReference>
<evidence type="ECO:0000256" key="8">
    <source>
        <dbReference type="HAMAP-Rule" id="MF_03163"/>
    </source>
</evidence>
<dbReference type="SUPFAM" id="SSF53335">
    <property type="entry name" value="S-adenosyl-L-methionine-dependent methyltransferases"/>
    <property type="match status" value="1"/>
</dbReference>
<evidence type="ECO:0000259" key="10">
    <source>
        <dbReference type="Pfam" id="PF01728"/>
    </source>
</evidence>
<keyword evidence="2 8" id="KW-0690">Ribosome biogenesis</keyword>
<dbReference type="FunFam" id="3.40.50.150:FF:000004">
    <property type="entry name" value="AdoMet-dependent rRNA methyltransferase SPB1"/>
    <property type="match status" value="1"/>
</dbReference>
<dbReference type="InterPro" id="IPR015507">
    <property type="entry name" value="rRNA-MeTfrase_E"/>
</dbReference>
<feature type="domain" description="Ribosomal RNA methyltransferase FtsJ" evidence="10">
    <location>
        <begin position="24"/>
        <end position="200"/>
    </location>
</feature>
<evidence type="ECO:0000256" key="6">
    <source>
        <dbReference type="ARBA" id="ARBA00022691"/>
    </source>
</evidence>
<reference evidence="13" key="2">
    <citation type="submission" date="2025-09" db="UniProtKB">
        <authorList>
            <consortium name="Ensembl"/>
        </authorList>
    </citation>
    <scope>IDENTIFICATION</scope>
</reference>
<evidence type="ECO:0000313" key="14">
    <source>
        <dbReference type="Proteomes" id="UP000694557"/>
    </source>
</evidence>
<feature type="compositionally biased region" description="Basic and acidic residues" evidence="9">
    <location>
        <begin position="342"/>
        <end position="366"/>
    </location>
</feature>
<evidence type="ECO:0000256" key="7">
    <source>
        <dbReference type="ARBA" id="ARBA00023242"/>
    </source>
</evidence>
<comment type="function">
    <text evidence="8">Probable methyltransferase involved in the processing of the 34S pre-rRNA to 18S rRNA and in 40S ribosomal subunit formation.</text>
</comment>
<dbReference type="GO" id="GO:0016435">
    <property type="term" value="F:rRNA (guanine) methyltransferase activity"/>
    <property type="evidence" value="ECO:0007669"/>
    <property type="project" value="TreeGrafter"/>
</dbReference>
<dbReference type="InterPro" id="IPR012920">
    <property type="entry name" value="rRNA_MeTfrase_SPB1-like_C"/>
</dbReference>
<dbReference type="InterPro" id="IPR024576">
    <property type="entry name" value="rRNA_MeTfrase_Spb1_DUF3381"/>
</dbReference>
<dbReference type="GeneTree" id="ENSGT00550000075004"/>
<comment type="subcellular location">
    <subcellularLocation>
        <location evidence="1 8">Nucleus</location>
        <location evidence="1 8">Nucleolus</location>
    </subcellularLocation>
</comment>
<dbReference type="Pfam" id="PF07780">
    <property type="entry name" value="Spb1_C"/>
    <property type="match status" value="1"/>
</dbReference>
<gene>
    <name evidence="8 13" type="primary">FTSJ3</name>
    <name evidence="13" type="synonym">ftsj3</name>
</gene>
<accession>A0A8C7K639</accession>
<dbReference type="Ensembl" id="ENSOKIT00005099030.1">
    <property type="protein sequence ID" value="ENSOKIP00005092696.1"/>
    <property type="gene ID" value="ENSOKIG00005040358.1"/>
</dbReference>
<dbReference type="InterPro" id="IPR050082">
    <property type="entry name" value="RNA_methyltr_RlmE"/>
</dbReference>
<keyword evidence="4 8" id="KW-0489">Methyltransferase</keyword>
<name>A0A8C7K639_ONCKI</name>
<evidence type="ECO:0000256" key="5">
    <source>
        <dbReference type="ARBA" id="ARBA00022679"/>
    </source>
</evidence>
<evidence type="ECO:0000313" key="13">
    <source>
        <dbReference type="Ensembl" id="ENSOKIP00005092696.1"/>
    </source>
</evidence>
<feature type="binding site" evidence="8">
    <location>
        <position position="58"/>
    </location>
    <ligand>
        <name>S-adenosyl-L-methionine</name>
        <dbReference type="ChEBI" id="CHEBI:59789"/>
    </ligand>
</feature>
<keyword evidence="3 8" id="KW-0698">rRNA processing</keyword>
<dbReference type="HAMAP" id="MF_03163">
    <property type="entry name" value="RNA_methyltr_E_SPB1"/>
    <property type="match status" value="1"/>
</dbReference>
<feature type="binding site" evidence="8">
    <location>
        <position position="92"/>
    </location>
    <ligand>
        <name>S-adenosyl-L-methionine</name>
        <dbReference type="ChEBI" id="CHEBI:59789"/>
    </ligand>
</feature>
<evidence type="ECO:0000256" key="2">
    <source>
        <dbReference type="ARBA" id="ARBA00022517"/>
    </source>
</evidence>
<keyword evidence="7 8" id="KW-0539">Nucleus</keyword>
<dbReference type="Pfam" id="PF11861">
    <property type="entry name" value="DUF3381"/>
    <property type="match status" value="2"/>
</dbReference>
<evidence type="ECO:0000256" key="9">
    <source>
        <dbReference type="SAM" id="MobiDB-lite"/>
    </source>
</evidence>
<reference evidence="13" key="1">
    <citation type="submission" date="2025-08" db="UniProtKB">
        <authorList>
            <consortium name="Ensembl"/>
        </authorList>
    </citation>
    <scope>IDENTIFICATION</scope>
</reference>
<dbReference type="Proteomes" id="UP000694557">
    <property type="component" value="Unassembled WGS sequence"/>
</dbReference>
<feature type="active site" description="Proton acceptor" evidence="8">
    <location>
        <position position="157"/>
    </location>
</feature>
<sequence length="768" mass="87206">MGKKLKVGKTRKDKFYHLAKETGYRSRSSFKLIQLNRKFQFLQKARALVDLCAAPGGWLQVASKFMPVSSLIIGVDLVPIKSIPNVVALTEDITTEKCRQALRKELQTWKVDVVLNDGAPNVGANWVHDAFSQAHLTLMALKLACDFLAKGGTFVTKVFRSKDYQPLLWIFQQFFKKVQATKPQASRNESAEIFVICQGYLAPDKIDNKFFDPKHAFKEVEVQAKAIKDLVPLKKPKAEGYTDGDLTLYHTFSATAFLKADNPVDFLSKANECFLIDPNMCCNSSLAVGPPMGLSNDLCPLTLCMYVCVLSLLLNWRSKLRRYLAKKLKDEAKQLDEDINDAEEKKEEKKEEKEKKKMTVSEKKEEEAELEEEEMEQKLAELKAEEVAELRRKKKKLLKERRKQRERVALKMDLPGVSIADGNDCSMFSLVTINKAAALCEITKGDMKLADAMVEGEEDLYFSDDGDSDEVSLVSDLDDDDLDEIIEKQKEMAKDKATKKKYVFHSVSVSLHLSVSLCTFPDHLKVETCVFYRSIAQMKAKGSGGIQGDEDGDDFQVVPVESTSKRARIMNAEGLALGCQIATSKKRSRDLVDGSFHRQDYSEDQCEVPEWFVDDEKKHRNKPIPVTKEMVEEYKAKWKEINARPIKRVAEAKARKKRRMLKKMESAKKKAEAVVNTVDIGEREKMAQLKSIYKKAGLGKEKREITYVVAKKGSGTKRVRRPGGVKGQFKVVDGRMKKDMRGMQRKEHQHSRKKKVSLYTLCAKGMRR</sequence>
<keyword evidence="14" id="KW-1185">Reference proteome</keyword>
<evidence type="ECO:0000259" key="11">
    <source>
        <dbReference type="Pfam" id="PF07780"/>
    </source>
</evidence>